<dbReference type="InterPro" id="IPR011989">
    <property type="entry name" value="ARM-like"/>
</dbReference>
<comment type="similarity">
    <text evidence="8">Belongs to the importin beta family. Importin beta-2 subfamily.</text>
</comment>
<dbReference type="InterPro" id="IPR040122">
    <property type="entry name" value="Importin_beta"/>
</dbReference>
<dbReference type="OrthoDB" id="951172at2759"/>
<evidence type="ECO:0000256" key="2">
    <source>
        <dbReference type="ARBA" id="ARBA00004496"/>
    </source>
</evidence>
<name>R4X7G0_TAPDE</name>
<proteinExistence type="inferred from homology"/>
<dbReference type="Proteomes" id="UP000013776">
    <property type="component" value="Unassembled WGS sequence"/>
</dbReference>
<dbReference type="Pfam" id="PF13513">
    <property type="entry name" value="HEAT_EZ"/>
    <property type="match status" value="1"/>
</dbReference>
<evidence type="ECO:0000256" key="5">
    <source>
        <dbReference type="ARBA" id="ARBA00022737"/>
    </source>
</evidence>
<comment type="caution">
    <text evidence="11">The sequence shown here is derived from an EMBL/GenBank/DDBJ whole genome shotgun (WGS) entry which is preliminary data.</text>
</comment>
<keyword evidence="12" id="KW-1185">Reference proteome</keyword>
<feature type="region of interest" description="Disordered" evidence="9">
    <location>
        <begin position="313"/>
        <end position="361"/>
    </location>
</feature>
<evidence type="ECO:0000256" key="8">
    <source>
        <dbReference type="ARBA" id="ARBA00038423"/>
    </source>
</evidence>
<dbReference type="PANTHER" id="PTHR10527">
    <property type="entry name" value="IMPORTIN BETA"/>
    <property type="match status" value="1"/>
</dbReference>
<comment type="subcellular location">
    <subcellularLocation>
        <location evidence="2">Cytoplasm</location>
    </subcellularLocation>
    <subcellularLocation>
        <location evidence="1">Nucleus</location>
    </subcellularLocation>
</comment>
<dbReference type="STRING" id="1097556.R4X7G0"/>
<evidence type="ECO:0000256" key="7">
    <source>
        <dbReference type="ARBA" id="ARBA00023242"/>
    </source>
</evidence>
<dbReference type="AlphaFoldDB" id="R4X7G0"/>
<dbReference type="Gene3D" id="1.25.10.10">
    <property type="entry name" value="Leucine-rich Repeat Variant"/>
    <property type="match status" value="2"/>
</dbReference>
<dbReference type="eggNOG" id="KOG2023">
    <property type="taxonomic scope" value="Eukaryota"/>
</dbReference>
<dbReference type="FunFam" id="1.25.10.10:FF:000028">
    <property type="entry name" value="Transportin-1 isoform 1"/>
    <property type="match status" value="1"/>
</dbReference>
<dbReference type="GO" id="GO:0006606">
    <property type="term" value="P:protein import into nucleus"/>
    <property type="evidence" value="ECO:0007669"/>
    <property type="project" value="InterPro"/>
</dbReference>
<dbReference type="InterPro" id="IPR058584">
    <property type="entry name" value="IMB1_TNPO1-like_TPR"/>
</dbReference>
<evidence type="ECO:0000256" key="4">
    <source>
        <dbReference type="ARBA" id="ARBA00022490"/>
    </source>
</evidence>
<dbReference type="GO" id="GO:0031981">
    <property type="term" value="C:nuclear lumen"/>
    <property type="evidence" value="ECO:0007669"/>
    <property type="project" value="UniProtKB-ARBA"/>
</dbReference>
<feature type="compositionally biased region" description="Acidic residues" evidence="9">
    <location>
        <begin position="345"/>
        <end position="361"/>
    </location>
</feature>
<evidence type="ECO:0000256" key="6">
    <source>
        <dbReference type="ARBA" id="ARBA00022927"/>
    </source>
</evidence>
<keyword evidence="3" id="KW-0813">Transport</keyword>
<evidence type="ECO:0000256" key="3">
    <source>
        <dbReference type="ARBA" id="ARBA00022448"/>
    </source>
</evidence>
<gene>
    <name evidence="11" type="ORF">TAPDE_000706</name>
</gene>
<keyword evidence="5" id="KW-0677">Repeat</keyword>
<dbReference type="VEuPathDB" id="FungiDB:TAPDE_000706"/>
<evidence type="ECO:0000313" key="12">
    <source>
        <dbReference type="Proteomes" id="UP000013776"/>
    </source>
</evidence>
<feature type="domain" description="Importin subunit beta-1/Transportin-1-like TPR repeats" evidence="10">
    <location>
        <begin position="483"/>
        <end position="709"/>
    </location>
</feature>
<keyword evidence="6" id="KW-0653">Protein transport</keyword>
<evidence type="ECO:0000259" key="10">
    <source>
        <dbReference type="Pfam" id="PF25574"/>
    </source>
</evidence>
<evidence type="ECO:0000256" key="1">
    <source>
        <dbReference type="ARBA" id="ARBA00004123"/>
    </source>
</evidence>
<accession>R4X7G0</accession>
<evidence type="ECO:0000313" key="11">
    <source>
        <dbReference type="EMBL" id="CCG81028.1"/>
    </source>
</evidence>
<dbReference type="GO" id="GO:0005737">
    <property type="term" value="C:cytoplasm"/>
    <property type="evidence" value="ECO:0007669"/>
    <property type="project" value="UniProtKB-SubCell"/>
</dbReference>
<dbReference type="Pfam" id="PF25574">
    <property type="entry name" value="TPR_IMB1"/>
    <property type="match status" value="1"/>
</dbReference>
<reference evidence="11 12" key="1">
    <citation type="journal article" date="2013" name="MBio">
        <title>Genome sequencing of the plant pathogen Taphrina deformans, the causal agent of peach leaf curl.</title>
        <authorList>
            <person name="Cisse O.H."/>
            <person name="Almeida J.M.G.C.F."/>
            <person name="Fonseca A."/>
            <person name="Kumar A.A."/>
            <person name="Salojaervi J."/>
            <person name="Overmyer K."/>
            <person name="Hauser P.M."/>
            <person name="Pagni M."/>
        </authorList>
    </citation>
    <scope>NUCLEOTIDE SEQUENCE [LARGE SCALE GENOMIC DNA]</scope>
    <source>
        <strain evidence="12">PYCC 5710 / ATCC 11124 / CBS 356.35 / IMI 108563 / JCM 9778 / NBRC 8474</strain>
    </source>
</reference>
<keyword evidence="4" id="KW-0963">Cytoplasm</keyword>
<dbReference type="EMBL" id="CAHR02000023">
    <property type="protein sequence ID" value="CCG81028.1"/>
    <property type="molecule type" value="Genomic_DNA"/>
</dbReference>
<dbReference type="SUPFAM" id="SSF48371">
    <property type="entry name" value="ARM repeat"/>
    <property type="match status" value="1"/>
</dbReference>
<keyword evidence="7" id="KW-0539">Nucleus</keyword>
<sequence length="889" mass="98321">MSTDGSARAGALEQLDIAKASVPDCNNYLAYIFLEVGGADTSVRSAAGLLLKNNVRFEYAQIPQASLEYVKEASFHGLRDTEPLIRSISGNIITSVIMRGGLMSWPDALPRLMTLLDDPNDTVNEGAFGALSKVCEDSAKELDKDYDGTRPLNFMIPKFLTYTEHPKAKLRGEALFCLNQFILLKSNSLFAYIDAFLTRLFALAVDPETSVRKHVCQALVMLLDVRPDKIAPNLGSIVEYMMHSTQDEDEQVALEACEFWLAIAEQPDLQTSLEPYLSKIVPMLLKGMVYTEMDLLALGADDDDAHVADKATDIKPQHAKAKQHTLGDQNHETSSKPNGLRYGDDDNEEEEEEDDDYEDEDDDLYAEWNLRKCSAAALDVLSTVYEARLLEQCLPHLKSTLASSDWKEREAGVLALGAIAEGCMAGMIPILPDIFPHLISMLQDGKPLIRQITCWTLGRYGRWAANLPEPEKQKHFLPLMEGLLSTMLDNNKRVQEAGCSAFANLEDQAGPVLIPFLKPILQHFVAAFNKYQQKNLLILYDAVQTLADSVGSALNNPEYIEMIMQPLISRWQATDDDDRDLFPLLECLSSVTIALGAGFAPFAPPVFSRCIHILHRNLAQIDAYSNGATAELPEKDFLITALDLLSGLVQGLGPDIATLISQNQPPIMQLLLMCFHDPIAEVRQSAYALLGDLVINCFEEVRPYLQQVMQELISQIDVASDSVSVTNNAAWSAGEICLQAGTSLQPYVEVLLQKLISLMQAPKTGATVLENASITIGRLGSTAPEQVAPHLEMFAVRFCQALQDSMDNEEKDSAFKGLCQMIATNPNSLSAFFPDFVNAVGRFKEPSPELTDMFSKILTGFQPMYPDWSRLMRELDPAATQLINTKYGL</sequence>
<organism evidence="11 12">
    <name type="scientific">Taphrina deformans (strain PYCC 5710 / ATCC 11124 / CBS 356.35 / IMI 108563 / JCM 9778 / NBRC 8474)</name>
    <name type="common">Peach leaf curl fungus</name>
    <name type="synonym">Lalaria deformans</name>
    <dbReference type="NCBI Taxonomy" id="1097556"/>
    <lineage>
        <taxon>Eukaryota</taxon>
        <taxon>Fungi</taxon>
        <taxon>Dikarya</taxon>
        <taxon>Ascomycota</taxon>
        <taxon>Taphrinomycotina</taxon>
        <taxon>Taphrinomycetes</taxon>
        <taxon>Taphrinales</taxon>
        <taxon>Taphrinaceae</taxon>
        <taxon>Taphrina</taxon>
    </lineage>
</organism>
<dbReference type="InterPro" id="IPR016024">
    <property type="entry name" value="ARM-type_fold"/>
</dbReference>
<evidence type="ECO:0000256" key="9">
    <source>
        <dbReference type="SAM" id="MobiDB-lite"/>
    </source>
</evidence>
<protein>
    <submittedName>
        <fullName evidence="11">Karyopherin Kap104</fullName>
    </submittedName>
</protein>